<proteinExistence type="predicted"/>
<gene>
    <name evidence="2" type="ORF">E0Y62_00560</name>
</gene>
<name>A0A4R1B227_9BACI</name>
<feature type="compositionally biased region" description="Polar residues" evidence="1">
    <location>
        <begin position="27"/>
        <end position="41"/>
    </location>
</feature>
<protein>
    <submittedName>
        <fullName evidence="2">Uncharacterized protein</fullName>
    </submittedName>
</protein>
<evidence type="ECO:0000256" key="1">
    <source>
        <dbReference type="SAM" id="MobiDB-lite"/>
    </source>
</evidence>
<dbReference type="EMBL" id="SJTH01000001">
    <property type="protein sequence ID" value="TCJ06485.1"/>
    <property type="molecule type" value="Genomic_DNA"/>
</dbReference>
<dbReference type="RefSeq" id="WP_082631907.1">
    <property type="nucleotide sequence ID" value="NZ_CP183326.1"/>
</dbReference>
<evidence type="ECO:0000313" key="3">
    <source>
        <dbReference type="Proteomes" id="UP000293846"/>
    </source>
</evidence>
<keyword evidence="3" id="KW-1185">Reference proteome</keyword>
<reference evidence="2 3" key="1">
    <citation type="submission" date="2019-03" db="EMBL/GenBank/DDBJ databases">
        <authorList>
            <person name="Jensen L."/>
            <person name="Storgaard J."/>
            <person name="Sulaj E."/>
            <person name="Schramm A."/>
            <person name="Marshall I.P.G."/>
        </authorList>
    </citation>
    <scope>NUCLEOTIDE SEQUENCE [LARGE SCALE GENOMIC DNA]</scope>
    <source>
        <strain evidence="2 3">2017H2G3</strain>
    </source>
</reference>
<accession>A0A4R1B227</accession>
<dbReference type="OrthoDB" id="2942506at2"/>
<dbReference type="AlphaFoldDB" id="A0A4R1B227"/>
<evidence type="ECO:0000313" key="2">
    <source>
        <dbReference type="EMBL" id="TCJ06485.1"/>
    </source>
</evidence>
<comment type="caution">
    <text evidence="2">The sequence shown here is derived from an EMBL/GenBank/DDBJ whole genome shotgun (WGS) entry which is preliminary data.</text>
</comment>
<organism evidence="2 3">
    <name type="scientific">Cytobacillus praedii</name>
    <dbReference type="NCBI Taxonomy" id="1742358"/>
    <lineage>
        <taxon>Bacteria</taxon>
        <taxon>Bacillati</taxon>
        <taxon>Bacillota</taxon>
        <taxon>Bacilli</taxon>
        <taxon>Bacillales</taxon>
        <taxon>Bacillaceae</taxon>
        <taxon>Cytobacillus</taxon>
    </lineage>
</organism>
<feature type="region of interest" description="Disordered" evidence="1">
    <location>
        <begin position="1"/>
        <end position="41"/>
    </location>
</feature>
<dbReference type="Proteomes" id="UP000293846">
    <property type="component" value="Unassembled WGS sequence"/>
</dbReference>
<sequence>MEREVRDSCGRSGTDETPQERLRRGGSSPTPRKASSLQRKSTSAHYILIAFRIHISQTHQK</sequence>